<dbReference type="Proteomes" id="UP000824988">
    <property type="component" value="Chromosome"/>
</dbReference>
<dbReference type="KEGG" id="moz:MoryE10_19220"/>
<keyword evidence="1" id="KW-0812">Transmembrane</keyword>
<dbReference type="EMBL" id="AP019782">
    <property type="protein sequence ID" value="BBL71316.1"/>
    <property type="molecule type" value="Genomic_DNA"/>
</dbReference>
<dbReference type="AlphaFoldDB" id="A0A8D4VPD0"/>
<keyword evidence="3" id="KW-1185">Reference proteome</keyword>
<evidence type="ECO:0000256" key="1">
    <source>
        <dbReference type="SAM" id="Phobius"/>
    </source>
</evidence>
<sequence length="127" mass="13744">MAILVATIGGLNILLGLAGLLFPAYLMQWAARLWRTEYGAYLAISLRVFMSALLIAGAPYCRWPLALQIIGWLSLVEALAAALQSRERFTQLLEWILSRPASFIRGGAGIGMLFGVLILYAAGYPGG</sequence>
<feature type="transmembrane region" description="Helical" evidence="1">
    <location>
        <begin position="65"/>
        <end position="83"/>
    </location>
</feature>
<keyword evidence="1" id="KW-0472">Membrane</keyword>
<feature type="transmembrane region" description="Helical" evidence="1">
    <location>
        <begin position="38"/>
        <end position="59"/>
    </location>
</feature>
<proteinExistence type="predicted"/>
<accession>A0A8D4VPD0</accession>
<reference evidence="2" key="1">
    <citation type="submission" date="2019-06" db="EMBL/GenBank/DDBJ databases">
        <title>Complete genome sequence of Methylogaea oryzae strain JCM16910.</title>
        <authorList>
            <person name="Asakawa S."/>
        </authorList>
    </citation>
    <scope>NUCLEOTIDE SEQUENCE</scope>
    <source>
        <strain evidence="2">E10</strain>
    </source>
</reference>
<feature type="transmembrane region" description="Helical" evidence="1">
    <location>
        <begin position="6"/>
        <end position="26"/>
    </location>
</feature>
<evidence type="ECO:0000313" key="2">
    <source>
        <dbReference type="EMBL" id="BBL71316.1"/>
    </source>
</evidence>
<protein>
    <submittedName>
        <fullName evidence="2">Uncharacterized protein</fullName>
    </submittedName>
</protein>
<dbReference type="RefSeq" id="WP_054774475.1">
    <property type="nucleotide sequence ID" value="NZ_AP019782.1"/>
</dbReference>
<feature type="transmembrane region" description="Helical" evidence="1">
    <location>
        <begin position="103"/>
        <end position="122"/>
    </location>
</feature>
<gene>
    <name evidence="2" type="ORF">MoryE10_19220</name>
</gene>
<organism evidence="2 3">
    <name type="scientific">Methylogaea oryzae</name>
    <dbReference type="NCBI Taxonomy" id="1295382"/>
    <lineage>
        <taxon>Bacteria</taxon>
        <taxon>Pseudomonadati</taxon>
        <taxon>Pseudomonadota</taxon>
        <taxon>Gammaproteobacteria</taxon>
        <taxon>Methylococcales</taxon>
        <taxon>Methylococcaceae</taxon>
        <taxon>Methylogaea</taxon>
    </lineage>
</organism>
<name>A0A8D4VPD0_9GAMM</name>
<keyword evidence="1" id="KW-1133">Transmembrane helix</keyword>
<evidence type="ECO:0000313" key="3">
    <source>
        <dbReference type="Proteomes" id="UP000824988"/>
    </source>
</evidence>